<evidence type="ECO:0000313" key="3">
    <source>
        <dbReference type="Proteomes" id="UP000016662"/>
    </source>
</evidence>
<keyword evidence="1" id="KW-1133">Transmembrane helix</keyword>
<name>U2M3E0_9FIRM</name>
<dbReference type="eggNOG" id="ENOG50331PY">
    <property type="taxonomic scope" value="Bacteria"/>
</dbReference>
<dbReference type="AlphaFoldDB" id="U2M3E0"/>
<keyword evidence="1" id="KW-0472">Membrane</keyword>
<organism evidence="2 3">
    <name type="scientific">Ruminococcus callidus ATCC 27760</name>
    <dbReference type="NCBI Taxonomy" id="411473"/>
    <lineage>
        <taxon>Bacteria</taxon>
        <taxon>Bacillati</taxon>
        <taxon>Bacillota</taxon>
        <taxon>Clostridia</taxon>
        <taxon>Eubacteriales</taxon>
        <taxon>Oscillospiraceae</taxon>
        <taxon>Ruminococcus</taxon>
    </lineage>
</organism>
<keyword evidence="1" id="KW-0812">Transmembrane</keyword>
<dbReference type="Proteomes" id="UP000016662">
    <property type="component" value="Unassembled WGS sequence"/>
</dbReference>
<accession>U2M3E0</accession>
<protein>
    <submittedName>
        <fullName evidence="2">Uncharacterized protein</fullName>
    </submittedName>
</protein>
<proteinExistence type="predicted"/>
<dbReference type="EMBL" id="AWVF01000175">
    <property type="protein sequence ID" value="ERJ96274.1"/>
    <property type="molecule type" value="Genomic_DNA"/>
</dbReference>
<evidence type="ECO:0000313" key="2">
    <source>
        <dbReference type="EMBL" id="ERJ96274.1"/>
    </source>
</evidence>
<keyword evidence="3" id="KW-1185">Reference proteome</keyword>
<dbReference type="HOGENOM" id="CLU_2179933_0_0_9"/>
<gene>
    <name evidence="2" type="ORF">RUMCAL_01409</name>
</gene>
<feature type="transmembrane region" description="Helical" evidence="1">
    <location>
        <begin position="21"/>
        <end position="40"/>
    </location>
</feature>
<reference evidence="2 3" key="1">
    <citation type="submission" date="2013-07" db="EMBL/GenBank/DDBJ databases">
        <authorList>
            <person name="Weinstock G."/>
            <person name="Sodergren E."/>
            <person name="Wylie T."/>
            <person name="Fulton L."/>
            <person name="Fulton R."/>
            <person name="Fronick C."/>
            <person name="O'Laughlin M."/>
            <person name="Godfrey J."/>
            <person name="Miner T."/>
            <person name="Herter B."/>
            <person name="Appelbaum E."/>
            <person name="Cordes M."/>
            <person name="Lek S."/>
            <person name="Wollam A."/>
            <person name="Pepin K.H."/>
            <person name="Palsikar V.B."/>
            <person name="Mitreva M."/>
            <person name="Wilson R.K."/>
        </authorList>
    </citation>
    <scope>NUCLEOTIDE SEQUENCE [LARGE SCALE GENOMIC DNA]</scope>
    <source>
        <strain evidence="2 3">ATCC 27760</strain>
    </source>
</reference>
<sequence length="124" mass="13553">MKYNEDDNKSGLVGDSMKKKTKIIIGILVVFAILVAGISYRGYIKAHTFTLSGNEQIQSITGTVKVSSPKDTEVIFIDVKTGVNYAIPYITSGASETIKLEKGKWYSVETGEGLTMSLVNVRIE</sequence>
<comment type="caution">
    <text evidence="2">The sequence shown here is derived from an EMBL/GenBank/DDBJ whole genome shotgun (WGS) entry which is preliminary data.</text>
</comment>
<evidence type="ECO:0000256" key="1">
    <source>
        <dbReference type="SAM" id="Phobius"/>
    </source>
</evidence>